<dbReference type="GO" id="GO:0008270">
    <property type="term" value="F:zinc ion binding"/>
    <property type="evidence" value="ECO:0007669"/>
    <property type="project" value="UniProtKB-UniRule"/>
</dbReference>
<evidence type="ECO:0000313" key="17">
    <source>
        <dbReference type="EMBL" id="BBE34954.1"/>
    </source>
</evidence>
<dbReference type="SMART" id="SM00493">
    <property type="entry name" value="TOPRIM"/>
    <property type="match status" value="1"/>
</dbReference>
<reference evidence="17 19" key="1">
    <citation type="submission" date="2018-06" db="EMBL/GenBank/DDBJ databases">
        <title>Complete Genome Sequence of the Microcystin-Degrading Bacterium Sphingosinicella microcystinivorans Strain B-9.</title>
        <authorList>
            <person name="Jin H."/>
            <person name="Nishizawa T."/>
            <person name="Guo Y."/>
            <person name="Nishizawa A."/>
            <person name="Park H."/>
            <person name="Kato H."/>
            <person name="Tsuji K."/>
            <person name="Harada K."/>
        </authorList>
    </citation>
    <scope>NUCLEOTIDE SEQUENCE [LARGE SCALE GENOMIC DNA]</scope>
    <source>
        <strain evidence="17 19">B9</strain>
    </source>
</reference>
<evidence type="ECO:0000256" key="1">
    <source>
        <dbReference type="ARBA" id="ARBA00022478"/>
    </source>
</evidence>
<dbReference type="PROSITE" id="PS50880">
    <property type="entry name" value="TOPRIM"/>
    <property type="match status" value="1"/>
</dbReference>
<keyword evidence="20" id="KW-1185">Reference proteome</keyword>
<dbReference type="PANTHER" id="PTHR30313">
    <property type="entry name" value="DNA PRIMASE"/>
    <property type="match status" value="1"/>
</dbReference>
<feature type="region of interest" description="Disordered" evidence="15">
    <location>
        <begin position="593"/>
        <end position="623"/>
    </location>
</feature>
<dbReference type="InterPro" id="IPR037068">
    <property type="entry name" value="DNA_primase_core_N_sf"/>
</dbReference>
<feature type="compositionally biased region" description="Basic and acidic residues" evidence="15">
    <location>
        <begin position="593"/>
        <end position="613"/>
    </location>
</feature>
<dbReference type="InterPro" id="IPR002694">
    <property type="entry name" value="Znf_CHC2"/>
</dbReference>
<accession>A0AAD1D7B6</accession>
<feature type="zinc finger region" description="CHC2-type" evidence="12 14">
    <location>
        <begin position="38"/>
        <end position="62"/>
    </location>
</feature>
<keyword evidence="2 12" id="KW-0639">Primosome</keyword>
<dbReference type="CDD" id="cd03364">
    <property type="entry name" value="TOPRIM_DnaG_primases"/>
    <property type="match status" value="1"/>
</dbReference>
<dbReference type="Gene3D" id="3.90.980.10">
    <property type="entry name" value="DNA primase, catalytic core, N-terminal domain"/>
    <property type="match status" value="1"/>
</dbReference>
<protein>
    <recommendedName>
        <fullName evidence="12 13">DNA primase</fullName>
        <ecNumber evidence="12">2.7.7.101</ecNumber>
    </recommendedName>
</protein>
<keyword evidence="11 12" id="KW-0804">Transcription</keyword>
<proteinExistence type="inferred from homology"/>
<dbReference type="Gene3D" id="3.90.580.10">
    <property type="entry name" value="Zinc finger, CHC2-type domain"/>
    <property type="match status" value="1"/>
</dbReference>
<sequence length="623" mass="68437">MSIPPQFLDEIRSRVSLSSVVARRVKLLRAGREMKGCCPFHNEKTPSFYVNDDKAFYHCFGCGAHGDVIRFVVEQEGLSFRDAVAGLAAEAGLELPEENPEARAKAKAAAGLHDVTAAASDWFRKQLSGLGGADARAYIDKRGLKPATVEAFGLGFAPDSRGALKAALGDIDIRKLIEVGLVIEAEGREPYDRFRGRLMFPIRDPRGRIVGFGGRIIGAGEPKYLNSPDTPLFDKGRLLYNLDKAGPAARKSGRIVVVEGYMDVIGLAQVGFAEAVAPMGTALTEDQMKLLWRVAPEPVLCFDGDSAGRRAAIRAAMRALPLLEPGKSLRFVTMPQGQDPDDFAKARGLSAFTDLVNGAESLIDTLWKAETDGVDTATPERRAAVRQRLFEHAHAIENQTVASLYQSEFRERFDAMFRARRENRFMPAVRGASSAAKARLALSPVEIETRSVMVGLLTHPHIADVHGETISHLHIADPQLDRLRSAIFSAISRNHDLDKDVLAHDLAAQGLGQYADDLRRMNRLDFSFTRPRTPAAIAEQDLACVVGHLMALQRIDEDLADLRARYDSLVQSEFEEQQRLRAEKARVERELIDLAEARRGDEAPTPAKERNLDGDQSTGEAQG</sequence>
<dbReference type="EMBL" id="RBWX01000007">
    <property type="protein sequence ID" value="RKS91968.1"/>
    <property type="molecule type" value="Genomic_DNA"/>
</dbReference>
<dbReference type="EC" id="2.7.7.101" evidence="12"/>
<dbReference type="Gene3D" id="3.40.1360.10">
    <property type="match status" value="1"/>
</dbReference>
<evidence type="ECO:0000256" key="14">
    <source>
        <dbReference type="PIRSR" id="PIRSR002811-1"/>
    </source>
</evidence>
<name>A0AAD1D7B6_SPHMI</name>
<dbReference type="FunFam" id="3.90.580.10:FF:000001">
    <property type="entry name" value="DNA primase"/>
    <property type="match status" value="1"/>
</dbReference>
<dbReference type="InterPro" id="IPR006171">
    <property type="entry name" value="TOPRIM_dom"/>
</dbReference>
<dbReference type="GO" id="GO:0006269">
    <property type="term" value="P:DNA replication, synthesis of primer"/>
    <property type="evidence" value="ECO:0007669"/>
    <property type="project" value="UniProtKB-UniRule"/>
</dbReference>
<dbReference type="SUPFAM" id="SSF57783">
    <property type="entry name" value="Zinc beta-ribbon"/>
    <property type="match status" value="1"/>
</dbReference>
<dbReference type="HAMAP" id="MF_00974">
    <property type="entry name" value="DNA_primase_DnaG"/>
    <property type="match status" value="1"/>
</dbReference>
<evidence type="ECO:0000256" key="15">
    <source>
        <dbReference type="SAM" id="MobiDB-lite"/>
    </source>
</evidence>
<keyword evidence="4 12" id="KW-0548">Nucleotidyltransferase</keyword>
<dbReference type="PANTHER" id="PTHR30313:SF2">
    <property type="entry name" value="DNA PRIMASE"/>
    <property type="match status" value="1"/>
</dbReference>
<keyword evidence="9" id="KW-0460">Magnesium</keyword>
<dbReference type="KEGG" id="smic:SmB9_26120"/>
<organism evidence="17 19">
    <name type="scientific">Sphingosinicella microcystinivorans</name>
    <dbReference type="NCBI Taxonomy" id="335406"/>
    <lineage>
        <taxon>Bacteria</taxon>
        <taxon>Pseudomonadati</taxon>
        <taxon>Pseudomonadota</taxon>
        <taxon>Alphaproteobacteria</taxon>
        <taxon>Sphingomonadales</taxon>
        <taxon>Sphingosinicellaceae</taxon>
        <taxon>Sphingosinicella</taxon>
    </lineage>
</organism>
<dbReference type="InterPro" id="IPR036977">
    <property type="entry name" value="DNA_primase_Znf_CHC2"/>
</dbReference>
<evidence type="ECO:0000256" key="12">
    <source>
        <dbReference type="HAMAP-Rule" id="MF_00974"/>
    </source>
</evidence>
<comment type="similarity">
    <text evidence="12 13">Belongs to the DnaG primase family.</text>
</comment>
<dbReference type="AlphaFoldDB" id="A0AAD1D7B6"/>
<dbReference type="Proteomes" id="UP000276029">
    <property type="component" value="Unassembled WGS sequence"/>
</dbReference>
<dbReference type="Pfam" id="PF08275">
    <property type="entry name" value="DNAG_N"/>
    <property type="match status" value="1"/>
</dbReference>
<gene>
    <name evidence="12 17" type="primary">dnaG</name>
    <name evidence="18" type="ORF">DFR51_1542</name>
    <name evidence="17" type="ORF">SmB9_26120</name>
</gene>
<evidence type="ECO:0000313" key="19">
    <source>
        <dbReference type="Proteomes" id="UP000275727"/>
    </source>
</evidence>
<dbReference type="NCBIfam" id="TIGR01391">
    <property type="entry name" value="dnaG"/>
    <property type="match status" value="1"/>
</dbReference>
<dbReference type="PIRSF" id="PIRSF002811">
    <property type="entry name" value="DnaG"/>
    <property type="match status" value="1"/>
</dbReference>
<evidence type="ECO:0000256" key="9">
    <source>
        <dbReference type="ARBA" id="ARBA00022842"/>
    </source>
</evidence>
<comment type="subunit">
    <text evidence="12">Monomer. Interacts with DnaB.</text>
</comment>
<evidence type="ECO:0000313" key="20">
    <source>
        <dbReference type="Proteomes" id="UP000276029"/>
    </source>
</evidence>
<dbReference type="GO" id="GO:0003677">
    <property type="term" value="F:DNA binding"/>
    <property type="evidence" value="ECO:0007669"/>
    <property type="project" value="UniProtKB-KW"/>
</dbReference>
<dbReference type="GO" id="GO:1990077">
    <property type="term" value="C:primosome complex"/>
    <property type="evidence" value="ECO:0007669"/>
    <property type="project" value="UniProtKB-KW"/>
</dbReference>
<feature type="domain" description="Toprim" evidence="16">
    <location>
        <begin position="253"/>
        <end position="335"/>
    </location>
</feature>
<dbReference type="FunFam" id="3.40.1360.10:FF:000002">
    <property type="entry name" value="DNA primase"/>
    <property type="match status" value="1"/>
</dbReference>
<keyword evidence="8 12" id="KW-0862">Zinc</keyword>
<dbReference type="InterPro" id="IPR006295">
    <property type="entry name" value="DNA_primase_DnaG"/>
</dbReference>
<feature type="compositionally biased region" description="Polar residues" evidence="15">
    <location>
        <begin position="614"/>
        <end position="623"/>
    </location>
</feature>
<dbReference type="Pfam" id="PF13155">
    <property type="entry name" value="Toprim_2"/>
    <property type="match status" value="1"/>
</dbReference>
<dbReference type="InterPro" id="IPR030846">
    <property type="entry name" value="DnaG_bac"/>
</dbReference>
<dbReference type="SUPFAM" id="SSF56731">
    <property type="entry name" value="DNA primase core"/>
    <property type="match status" value="1"/>
</dbReference>
<comment type="function">
    <text evidence="12 13">RNA polymerase that catalyzes the synthesis of short RNA molecules used as primers for DNA polymerase during DNA replication.</text>
</comment>
<keyword evidence="3 12" id="KW-0808">Transferase</keyword>
<evidence type="ECO:0000256" key="3">
    <source>
        <dbReference type="ARBA" id="ARBA00022679"/>
    </source>
</evidence>
<reference evidence="18 20" key="2">
    <citation type="submission" date="2018-10" db="EMBL/GenBank/DDBJ databases">
        <title>Genomic Encyclopedia of Type Strains, Phase IV (KMG-IV): sequencing the most valuable type-strain genomes for metagenomic binning, comparative biology and taxonomic classification.</title>
        <authorList>
            <person name="Goeker M."/>
        </authorList>
    </citation>
    <scope>NUCLEOTIDE SEQUENCE [LARGE SCALE GENOMIC DNA]</scope>
    <source>
        <strain evidence="18 20">DSM 19791</strain>
    </source>
</reference>
<comment type="domain">
    <text evidence="12">Contains an N-terminal zinc-binding domain, a central core domain that contains the primase activity, and a C-terminal DnaB-binding domain.</text>
</comment>
<keyword evidence="1 12" id="KW-0240">DNA-directed RNA polymerase</keyword>
<dbReference type="SMART" id="SM00400">
    <property type="entry name" value="ZnF_CHCC"/>
    <property type="match status" value="1"/>
</dbReference>
<keyword evidence="5 12" id="KW-0235">DNA replication</keyword>
<evidence type="ECO:0000256" key="6">
    <source>
        <dbReference type="ARBA" id="ARBA00022723"/>
    </source>
</evidence>
<dbReference type="RefSeq" id="WP_121048775.1">
    <property type="nucleotide sequence ID" value="NZ_AP018711.1"/>
</dbReference>
<keyword evidence="7 12" id="KW-0863">Zinc-finger</keyword>
<evidence type="ECO:0000256" key="7">
    <source>
        <dbReference type="ARBA" id="ARBA00022771"/>
    </source>
</evidence>
<comment type="cofactor">
    <cofactor evidence="12 13 14">
        <name>Zn(2+)</name>
        <dbReference type="ChEBI" id="CHEBI:29105"/>
    </cofactor>
    <text evidence="12 13 14">Binds 1 zinc ion per monomer.</text>
</comment>
<comment type="catalytic activity">
    <reaction evidence="12">
        <text>ssDNA + n NTP = ssDNA/pppN(pN)n-1 hybrid + (n-1) diphosphate.</text>
        <dbReference type="EC" id="2.7.7.101"/>
    </reaction>
</comment>
<evidence type="ECO:0000256" key="11">
    <source>
        <dbReference type="ARBA" id="ARBA00023163"/>
    </source>
</evidence>
<dbReference type="GO" id="GO:0003899">
    <property type="term" value="F:DNA-directed RNA polymerase activity"/>
    <property type="evidence" value="ECO:0007669"/>
    <property type="project" value="UniProtKB-UniRule"/>
</dbReference>
<dbReference type="GO" id="GO:0000428">
    <property type="term" value="C:DNA-directed RNA polymerase complex"/>
    <property type="evidence" value="ECO:0007669"/>
    <property type="project" value="UniProtKB-KW"/>
</dbReference>
<keyword evidence="10 12" id="KW-0238">DNA-binding</keyword>
<keyword evidence="6 12" id="KW-0479">Metal-binding</keyword>
<dbReference type="Proteomes" id="UP000275727">
    <property type="component" value="Chromosome"/>
</dbReference>
<dbReference type="InterPro" id="IPR034151">
    <property type="entry name" value="TOPRIM_DnaG_bac"/>
</dbReference>
<evidence type="ECO:0000256" key="8">
    <source>
        <dbReference type="ARBA" id="ARBA00022833"/>
    </source>
</evidence>
<evidence type="ECO:0000259" key="16">
    <source>
        <dbReference type="PROSITE" id="PS50880"/>
    </source>
</evidence>
<dbReference type="InterPro" id="IPR050219">
    <property type="entry name" value="DnaG_primase"/>
</dbReference>
<dbReference type="EMBL" id="AP018711">
    <property type="protein sequence ID" value="BBE34954.1"/>
    <property type="molecule type" value="Genomic_DNA"/>
</dbReference>
<evidence type="ECO:0000256" key="2">
    <source>
        <dbReference type="ARBA" id="ARBA00022515"/>
    </source>
</evidence>
<dbReference type="InterPro" id="IPR013264">
    <property type="entry name" value="DNAG_N"/>
</dbReference>
<evidence type="ECO:0000313" key="18">
    <source>
        <dbReference type="EMBL" id="RKS91968.1"/>
    </source>
</evidence>
<dbReference type="Pfam" id="PF01807">
    <property type="entry name" value="Zn_ribbon_DnaG"/>
    <property type="match status" value="1"/>
</dbReference>
<evidence type="ECO:0000256" key="10">
    <source>
        <dbReference type="ARBA" id="ARBA00023125"/>
    </source>
</evidence>
<evidence type="ECO:0000256" key="4">
    <source>
        <dbReference type="ARBA" id="ARBA00022695"/>
    </source>
</evidence>
<evidence type="ECO:0000256" key="13">
    <source>
        <dbReference type="PIRNR" id="PIRNR002811"/>
    </source>
</evidence>
<evidence type="ECO:0000256" key="5">
    <source>
        <dbReference type="ARBA" id="ARBA00022705"/>
    </source>
</evidence>
<dbReference type="GO" id="GO:0005737">
    <property type="term" value="C:cytoplasm"/>
    <property type="evidence" value="ECO:0007669"/>
    <property type="project" value="TreeGrafter"/>
</dbReference>